<keyword evidence="2" id="KW-1133">Transmembrane helix</keyword>
<feature type="region of interest" description="Disordered" evidence="1">
    <location>
        <begin position="130"/>
        <end position="169"/>
    </location>
</feature>
<organism evidence="3 4">
    <name type="scientific">Priestia megaterium (strain ATCC 14581 / DSM 32 / CCUG 1817 / JCM 2506 / NBRC 15308 / NCIMB 9376 / NCTC 10342 / NRRL B-14308 / VKM B-512 / Ford 19)</name>
    <name type="common">Bacillus megaterium</name>
    <dbReference type="NCBI Taxonomy" id="1348623"/>
    <lineage>
        <taxon>Bacteria</taxon>
        <taxon>Bacillati</taxon>
        <taxon>Bacillota</taxon>
        <taxon>Bacilli</taxon>
        <taxon>Bacillales</taxon>
        <taxon>Bacillaceae</taxon>
        <taxon>Priestia</taxon>
    </lineage>
</organism>
<dbReference type="PATRIC" id="fig|592022.4.peg.2556"/>
<dbReference type="RefSeq" id="WP_013083408.1">
    <property type="nucleotide sequence ID" value="NZ_BCVB01000010.1"/>
</dbReference>
<reference evidence="3 4" key="1">
    <citation type="journal article" date="2015" name="Genome Announc.">
        <title>Complete genome sequences for 35 biothreat assay-relevant bacillus species.</title>
        <authorList>
            <person name="Johnson S.L."/>
            <person name="Daligault H.E."/>
            <person name="Davenport K.W."/>
            <person name="Jaissle J."/>
            <person name="Frey K.G."/>
            <person name="Ladner J.T."/>
            <person name="Broomall S.M."/>
            <person name="Bishop-Lilly K.A."/>
            <person name="Bruce D.C."/>
            <person name="Gibbons H.S."/>
            <person name="Coyne S.R."/>
            <person name="Lo C.C."/>
            <person name="Meincke L."/>
            <person name="Munk A.C."/>
            <person name="Koroleva G.I."/>
            <person name="Rosenzweig C.N."/>
            <person name="Palacios G.F."/>
            <person name="Redden C.L."/>
            <person name="Minogue T.D."/>
            <person name="Chain P.S."/>
        </authorList>
    </citation>
    <scope>NUCLEOTIDE SEQUENCE [LARGE SCALE GENOMIC DNA]</scope>
    <source>
        <strain evidence="4">ATCC 14581 / DSM 32 / JCM 2506 / NBRC 15308 / NCIMB 9376 / NCTC 10342 / NRRL B-14308 / VKM B-512</strain>
    </source>
</reference>
<dbReference type="InterPro" id="IPR010897">
    <property type="entry name" value="Spore_II_P"/>
</dbReference>
<evidence type="ECO:0000313" key="3">
    <source>
        <dbReference type="EMBL" id="AJI23995.1"/>
    </source>
</evidence>
<evidence type="ECO:0000256" key="1">
    <source>
        <dbReference type="SAM" id="MobiDB-lite"/>
    </source>
</evidence>
<dbReference type="NCBIfam" id="TIGR02867">
    <property type="entry name" value="spore_II_P"/>
    <property type="match status" value="1"/>
</dbReference>
<feature type="compositionally biased region" description="Low complexity" evidence="1">
    <location>
        <begin position="157"/>
        <end position="169"/>
    </location>
</feature>
<feature type="transmembrane region" description="Helical" evidence="2">
    <location>
        <begin position="12"/>
        <end position="39"/>
    </location>
</feature>
<keyword evidence="2" id="KW-0472">Membrane</keyword>
<gene>
    <name evidence="3" type="primary">spoIIP</name>
    <name evidence="3" type="ORF">BG04_5061</name>
</gene>
<dbReference type="EMBL" id="CP009920">
    <property type="protein sequence ID" value="AJI23995.1"/>
    <property type="molecule type" value="Genomic_DNA"/>
</dbReference>
<name>A0A0B6AGK0_PRIM2</name>
<keyword evidence="2" id="KW-0812">Transmembrane</keyword>
<dbReference type="Gene3D" id="3.40.630.40">
    <property type="entry name" value="Zn-dependent exopeptidases"/>
    <property type="match status" value="1"/>
</dbReference>
<dbReference type="KEGG" id="bmeg:BG04_5061"/>
<sequence>MKSSNRANFVVLTYKMVLVILSIVLMTSSIIVLVSYSAFKEQFNSSIVYQTLSKHKAESLYYLMSQENHHFSTAFDKNYSPPGLSSTLLELSTSIRAEDARSLFGSELPGFSIYDSNIIIAGEGTNFTNFPRESAPPLDETLKERNSTTKVQQPKENNGTNAPNNNTTGGKKVFYIYHTHSWESYLPLLGLEGDPDANKAVDSKTNINIVANMLGKDLEAQGIGAEVDQTNIGQKLKEKGWNTNQSYAMSRTVIETAMTENRDLTYFIDLHRDSLRKDNTTIKINNKSYAKVVFVLGKANQNFEQNLKMAKALHEGLEKKYPGLSRGVIGKNKSSGNGVYNQDVSKNAILIEVGGVDNNFDELTNTTKALSDVISQFYWQAEKVDAPAQ</sequence>
<evidence type="ECO:0000256" key="2">
    <source>
        <dbReference type="SAM" id="Phobius"/>
    </source>
</evidence>
<dbReference type="SUPFAM" id="SSF53187">
    <property type="entry name" value="Zn-dependent exopeptidases"/>
    <property type="match status" value="1"/>
</dbReference>
<protein>
    <submittedName>
        <fullName evidence="3">Stage II sporulation P family protein</fullName>
    </submittedName>
</protein>
<accession>A0A0B6AGK0</accession>
<dbReference type="HOGENOM" id="CLU_040895_3_0_9"/>
<dbReference type="GeneID" id="93643026"/>
<dbReference type="AlphaFoldDB" id="A0A0B6AGK0"/>
<proteinExistence type="predicted"/>
<dbReference type="Pfam" id="PF07454">
    <property type="entry name" value="SpoIIP"/>
    <property type="match status" value="1"/>
</dbReference>
<evidence type="ECO:0000313" key="4">
    <source>
        <dbReference type="Proteomes" id="UP000031829"/>
    </source>
</evidence>
<dbReference type="Proteomes" id="UP000031829">
    <property type="component" value="Chromosome"/>
</dbReference>